<evidence type="ECO:0000313" key="7">
    <source>
        <dbReference type="Proteomes" id="UP000567293"/>
    </source>
</evidence>
<evidence type="ECO:0000256" key="1">
    <source>
        <dbReference type="ARBA" id="ARBA00022598"/>
    </source>
</evidence>
<keyword evidence="7" id="KW-1185">Reference proteome</keyword>
<dbReference type="AlphaFoldDB" id="A0A7V8T0T2"/>
<gene>
    <name evidence="6" type="ORF">HRJ53_28820</name>
</gene>
<keyword evidence="3 4" id="KW-0067">ATP-binding</keyword>
<dbReference type="GO" id="GO:0005524">
    <property type="term" value="F:ATP binding"/>
    <property type="evidence" value="ECO:0007669"/>
    <property type="project" value="UniProtKB-UniRule"/>
</dbReference>
<reference evidence="6" key="1">
    <citation type="submission" date="2020-06" db="EMBL/GenBank/DDBJ databases">
        <title>Legume-microbial interactions unlock mineral nutrients during tropical forest succession.</title>
        <authorList>
            <person name="Epihov D.Z."/>
        </authorList>
    </citation>
    <scope>NUCLEOTIDE SEQUENCE [LARGE SCALE GENOMIC DNA]</scope>
    <source>
        <strain evidence="6">Pan2503</strain>
    </source>
</reference>
<evidence type="ECO:0000259" key="5">
    <source>
        <dbReference type="PROSITE" id="PS50975"/>
    </source>
</evidence>
<organism evidence="6 7">
    <name type="scientific">Candidatus Acidiferrum panamense</name>
    <dbReference type="NCBI Taxonomy" id="2741543"/>
    <lineage>
        <taxon>Bacteria</taxon>
        <taxon>Pseudomonadati</taxon>
        <taxon>Acidobacteriota</taxon>
        <taxon>Terriglobia</taxon>
        <taxon>Candidatus Acidiferrales</taxon>
        <taxon>Candidatus Acidiferrum</taxon>
    </lineage>
</organism>
<dbReference type="InterPro" id="IPR052032">
    <property type="entry name" value="ATP-dep_AA_Ligase"/>
</dbReference>
<keyword evidence="1" id="KW-0436">Ligase</keyword>
<comment type="caution">
    <text evidence="6">The sequence shown here is derived from an EMBL/GenBank/DDBJ whole genome shotgun (WGS) entry which is preliminary data.</text>
</comment>
<dbReference type="PANTHER" id="PTHR43585:SF2">
    <property type="entry name" value="ATP-GRASP ENZYME FSQD"/>
    <property type="match status" value="1"/>
</dbReference>
<keyword evidence="2 4" id="KW-0547">Nucleotide-binding</keyword>
<evidence type="ECO:0000256" key="2">
    <source>
        <dbReference type="ARBA" id="ARBA00022741"/>
    </source>
</evidence>
<dbReference type="GO" id="GO:0046872">
    <property type="term" value="F:metal ion binding"/>
    <property type="evidence" value="ECO:0007669"/>
    <property type="project" value="InterPro"/>
</dbReference>
<evidence type="ECO:0000313" key="6">
    <source>
        <dbReference type="EMBL" id="MBA0089012.1"/>
    </source>
</evidence>
<dbReference type="PANTHER" id="PTHR43585">
    <property type="entry name" value="FUMIPYRROLE BIOSYNTHESIS PROTEIN C"/>
    <property type="match status" value="1"/>
</dbReference>
<dbReference type="EMBL" id="JACDQQ010002793">
    <property type="protein sequence ID" value="MBA0089012.1"/>
    <property type="molecule type" value="Genomic_DNA"/>
</dbReference>
<feature type="domain" description="ATP-grasp" evidence="5">
    <location>
        <begin position="119"/>
        <end position="196"/>
    </location>
</feature>
<dbReference type="InterPro" id="IPR011761">
    <property type="entry name" value="ATP-grasp"/>
</dbReference>
<dbReference type="SUPFAM" id="SSF56059">
    <property type="entry name" value="Glutathione synthetase ATP-binding domain-like"/>
    <property type="match status" value="1"/>
</dbReference>
<dbReference type="Proteomes" id="UP000567293">
    <property type="component" value="Unassembled WGS sequence"/>
</dbReference>
<evidence type="ECO:0000256" key="4">
    <source>
        <dbReference type="PROSITE-ProRule" id="PRU00409"/>
    </source>
</evidence>
<evidence type="ECO:0000256" key="3">
    <source>
        <dbReference type="ARBA" id="ARBA00022840"/>
    </source>
</evidence>
<dbReference type="GO" id="GO:0016874">
    <property type="term" value="F:ligase activity"/>
    <property type="evidence" value="ECO:0007669"/>
    <property type="project" value="UniProtKB-KW"/>
</dbReference>
<name>A0A7V8T0T2_9BACT</name>
<accession>A0A7V8T0T2</accession>
<dbReference type="Gene3D" id="3.40.50.20">
    <property type="match status" value="1"/>
</dbReference>
<proteinExistence type="predicted"/>
<protein>
    <submittedName>
        <fullName evidence="6">ATP-grasp domain-containing protein</fullName>
    </submittedName>
</protein>
<sequence>MPDNRSLTILCLGSYEKGQEFIRTCKGMGCRVLLLTVEKLRHADWPFESIDEVFTMPEELPLQSLIYAVSYTARSQPIDRIVALDEFDMENVSALREHLRIPGMGLTTVRYFRDKLAMRARAKETGILVPEFVHVLNYDNLRDFMARVSGPWLLKPRSQASGIGMKKIHKPEELWPWLDTLGDQQSFYLLEQFVPGSVYHVDSVTSEREVIFAETHAYGAPPLETSHQGGVFTTRTLPREGAEARALDNINR</sequence>
<dbReference type="PROSITE" id="PS50975">
    <property type="entry name" value="ATP_GRASP"/>
    <property type="match status" value="1"/>
</dbReference>
<feature type="non-terminal residue" evidence="6">
    <location>
        <position position="252"/>
    </location>
</feature>